<organism evidence="2 3">
    <name type="scientific">Amycolatopsis acidiphila</name>
    <dbReference type="NCBI Taxonomy" id="715473"/>
    <lineage>
        <taxon>Bacteria</taxon>
        <taxon>Bacillati</taxon>
        <taxon>Actinomycetota</taxon>
        <taxon>Actinomycetes</taxon>
        <taxon>Pseudonocardiales</taxon>
        <taxon>Pseudonocardiaceae</taxon>
        <taxon>Amycolatopsis</taxon>
    </lineage>
</organism>
<dbReference type="InterPro" id="IPR014710">
    <property type="entry name" value="RmlC-like_jellyroll"/>
</dbReference>
<evidence type="ECO:0000259" key="1">
    <source>
        <dbReference type="Pfam" id="PF12973"/>
    </source>
</evidence>
<gene>
    <name evidence="2" type="ORF">FNH06_07475</name>
</gene>
<evidence type="ECO:0000313" key="2">
    <source>
        <dbReference type="EMBL" id="TVT24042.1"/>
    </source>
</evidence>
<sequence length="115" mass="13070">MAKPEYEFFPVDKVDYTVCAGGDPMIKERILSSDPETGVATRILRYEPGADSTPNGVQVHDFWEEVYILEGSFTDLELNQTFTAGQYACRPPGMRHGPWRSEEGVTTFEVRYRVD</sequence>
<feature type="domain" description="ChrR-like cupin" evidence="1">
    <location>
        <begin position="25"/>
        <end position="109"/>
    </location>
</feature>
<dbReference type="Pfam" id="PF12973">
    <property type="entry name" value="Cupin_7"/>
    <property type="match status" value="1"/>
</dbReference>
<dbReference type="InterPro" id="IPR011051">
    <property type="entry name" value="RmlC_Cupin_sf"/>
</dbReference>
<dbReference type="RefSeq" id="WP_144635707.1">
    <property type="nucleotide sequence ID" value="NZ_BNAX01000018.1"/>
</dbReference>
<evidence type="ECO:0000313" key="3">
    <source>
        <dbReference type="Proteomes" id="UP000318578"/>
    </source>
</evidence>
<dbReference type="AlphaFoldDB" id="A0A558AIF1"/>
<protein>
    <submittedName>
        <fullName evidence="2">Cupin</fullName>
    </submittedName>
</protein>
<dbReference type="Gene3D" id="2.60.120.10">
    <property type="entry name" value="Jelly Rolls"/>
    <property type="match status" value="1"/>
</dbReference>
<comment type="caution">
    <text evidence="2">The sequence shown here is derived from an EMBL/GenBank/DDBJ whole genome shotgun (WGS) entry which is preliminary data.</text>
</comment>
<dbReference type="SUPFAM" id="SSF51182">
    <property type="entry name" value="RmlC-like cupins"/>
    <property type="match status" value="1"/>
</dbReference>
<reference evidence="2 3" key="1">
    <citation type="submission" date="2019-07" db="EMBL/GenBank/DDBJ databases">
        <title>New species of Amycolatopsis and Streptomyces.</title>
        <authorList>
            <person name="Duangmal K."/>
            <person name="Teo W.F.A."/>
            <person name="Lipun K."/>
        </authorList>
    </citation>
    <scope>NUCLEOTIDE SEQUENCE [LARGE SCALE GENOMIC DNA]</scope>
    <source>
        <strain evidence="2 3">JCM 30562</strain>
    </source>
</reference>
<accession>A0A558AIF1</accession>
<dbReference type="Proteomes" id="UP000318578">
    <property type="component" value="Unassembled WGS sequence"/>
</dbReference>
<dbReference type="EMBL" id="VJZA01000008">
    <property type="protein sequence ID" value="TVT24042.1"/>
    <property type="molecule type" value="Genomic_DNA"/>
</dbReference>
<name>A0A558AIF1_9PSEU</name>
<proteinExistence type="predicted"/>
<dbReference type="OrthoDB" id="9793147at2"/>
<dbReference type="InterPro" id="IPR025979">
    <property type="entry name" value="ChrR-like_cupin_dom"/>
</dbReference>
<keyword evidence="3" id="KW-1185">Reference proteome</keyword>